<evidence type="ECO:0000313" key="1">
    <source>
        <dbReference type="EMBL" id="NMG76773.1"/>
    </source>
</evidence>
<name>A0ABX1QEQ1_9RHOO</name>
<dbReference type="RefSeq" id="WP_169261913.1">
    <property type="nucleotide sequence ID" value="NZ_WTVQ01000040.1"/>
</dbReference>
<proteinExistence type="predicted"/>
<reference evidence="1 2" key="1">
    <citation type="submission" date="2019-12" db="EMBL/GenBank/DDBJ databases">
        <title>Comparative genomics gives insights into the taxonomy of the Azoarcus-Aromatoleum group and reveals separate origins of nif in the plant-associated Azoarcus and non-plant-associated Aromatoleum sub-groups.</title>
        <authorList>
            <person name="Lafos M."/>
            <person name="Maluk M."/>
            <person name="Batista M."/>
            <person name="Junghare M."/>
            <person name="Carmona M."/>
            <person name="Faoro H."/>
            <person name="Cruz L.M."/>
            <person name="Battistoni F."/>
            <person name="De Souza E."/>
            <person name="Pedrosa F."/>
            <person name="Chen W.-M."/>
            <person name="Poole P.S."/>
            <person name="Dixon R.A."/>
            <person name="James E.K."/>
        </authorList>
    </citation>
    <scope>NUCLEOTIDE SEQUENCE [LARGE SCALE GENOMIC DNA]</scope>
    <source>
        <strain evidence="1 2">22Lin</strain>
    </source>
</reference>
<gene>
    <name evidence="1" type="ORF">GPA25_18625</name>
</gene>
<accession>A0ABX1QEQ1</accession>
<keyword evidence="2" id="KW-1185">Reference proteome</keyword>
<comment type="caution">
    <text evidence="1">The sequence shown here is derived from an EMBL/GenBank/DDBJ whole genome shotgun (WGS) entry which is preliminary data.</text>
</comment>
<protein>
    <recommendedName>
        <fullName evidence="3">DUF4062 domain-containing protein</fullName>
    </recommendedName>
</protein>
<dbReference type="Proteomes" id="UP000648984">
    <property type="component" value="Unassembled WGS sequence"/>
</dbReference>
<dbReference type="EMBL" id="WTVQ01000040">
    <property type="protein sequence ID" value="NMG76773.1"/>
    <property type="molecule type" value="Genomic_DNA"/>
</dbReference>
<organism evidence="1 2">
    <name type="scientific">Aromatoleum diolicum</name>
    <dbReference type="NCBI Taxonomy" id="75796"/>
    <lineage>
        <taxon>Bacteria</taxon>
        <taxon>Pseudomonadati</taxon>
        <taxon>Pseudomonadota</taxon>
        <taxon>Betaproteobacteria</taxon>
        <taxon>Rhodocyclales</taxon>
        <taxon>Rhodocyclaceae</taxon>
        <taxon>Aromatoleum</taxon>
    </lineage>
</organism>
<sequence>MQTKRIFLASSAELKADRDQFEILIGRKNKDWNAKGVFLELVMWEDFLDAMSQTRLQDQYNKAIAESDIFVMLFWTKVGKYTAEEFEHAFTQFKATNKPFVFTYFKNAPGSSSRNREDLTSLWVFQDKLKALGHFQTEYQNVESLLLHFTSQLDKLVANGFIEFGPDDGEPGGNRYSVTLTGNGATVQGAGATAVGTGGVQIGGSNTGSINTGTQVNTAGGAYVGGNVHAGGDFVGGNKIIYGTLPADLEPLFATLLAAVARRAPADKRTAAVQQVQELKAEAAKGKDADDGKLGRIIDGLTGMVPGAIGAVVSMFATPILGGIAGPVTKFVLERLKPD</sequence>
<evidence type="ECO:0008006" key="3">
    <source>
        <dbReference type="Google" id="ProtNLM"/>
    </source>
</evidence>
<evidence type="ECO:0000313" key="2">
    <source>
        <dbReference type="Proteomes" id="UP000648984"/>
    </source>
</evidence>